<sequence length="174" mass="19586">MTDTDILPTLSFQCADAIEVSILIERQGIRFYEKASKVAKEPRVRSVFAQLAQEEKDHMQALQAKSGFLQPALPGKSMGKRAVEPSLAELIKTEIFPDEPKREADPAQLKTDEEAIEMGIQSEMRSIAILEKLLERERKMDVRAVFAHLLAEEQRHLILLRNMKEQLGEGSASA</sequence>
<dbReference type="KEGG" id="nva:G3M78_05815"/>
<dbReference type="Gene3D" id="1.20.1260.10">
    <property type="match status" value="1"/>
</dbReference>
<reference evidence="3" key="1">
    <citation type="submission" date="2020-02" db="EMBL/GenBank/DDBJ databases">
        <title>Genomic and physiological characterization of two novel Nitrospinaceae genera.</title>
        <authorList>
            <person name="Mueller A.J."/>
            <person name="Jung M.-Y."/>
            <person name="Strachan C.R."/>
            <person name="Herbold C.W."/>
            <person name="Kirkegaard R.H."/>
            <person name="Daims H."/>
        </authorList>
    </citation>
    <scope>NUCLEOTIDE SEQUENCE [LARGE SCALE GENOMIC DNA]</scope>
</reference>
<accession>A0A7T0C1Q2</accession>
<dbReference type="EMBL" id="CP048620">
    <property type="protein sequence ID" value="QPJ64926.1"/>
    <property type="molecule type" value="Genomic_DNA"/>
</dbReference>
<organism evidence="2 3">
    <name type="scientific">Candidatus Nitrohelix vancouverensis</name>
    <dbReference type="NCBI Taxonomy" id="2705534"/>
    <lineage>
        <taxon>Bacteria</taxon>
        <taxon>Pseudomonadati</taxon>
        <taxon>Nitrospinota/Tectimicrobiota group</taxon>
        <taxon>Nitrospinota</taxon>
        <taxon>Nitrospinia</taxon>
        <taxon>Nitrospinales</taxon>
        <taxon>Nitrospinaceae</taxon>
        <taxon>Candidatus Nitrohelix</taxon>
    </lineage>
</organism>
<dbReference type="InterPro" id="IPR003251">
    <property type="entry name" value="Rr_diiron-bd_dom"/>
</dbReference>
<protein>
    <submittedName>
        <fullName evidence="2">Ferritin family protein</fullName>
    </submittedName>
</protein>
<feature type="domain" description="Rubrerythrin diiron-binding" evidence="1">
    <location>
        <begin position="17"/>
        <end position="163"/>
    </location>
</feature>
<dbReference type="InterPro" id="IPR012347">
    <property type="entry name" value="Ferritin-like"/>
</dbReference>
<evidence type="ECO:0000313" key="3">
    <source>
        <dbReference type="Proteomes" id="UP000594464"/>
    </source>
</evidence>
<evidence type="ECO:0000313" key="2">
    <source>
        <dbReference type="EMBL" id="QPJ64926.1"/>
    </source>
</evidence>
<dbReference type="Proteomes" id="UP000594464">
    <property type="component" value="Chromosome"/>
</dbReference>
<dbReference type="GO" id="GO:0046872">
    <property type="term" value="F:metal ion binding"/>
    <property type="evidence" value="ECO:0007669"/>
    <property type="project" value="InterPro"/>
</dbReference>
<dbReference type="CDD" id="cd01045">
    <property type="entry name" value="Ferritin_like_AB"/>
    <property type="match status" value="1"/>
</dbReference>
<dbReference type="InterPro" id="IPR009078">
    <property type="entry name" value="Ferritin-like_SF"/>
</dbReference>
<dbReference type="Pfam" id="PF02915">
    <property type="entry name" value="Rubrerythrin"/>
    <property type="match status" value="1"/>
</dbReference>
<evidence type="ECO:0000259" key="1">
    <source>
        <dbReference type="Pfam" id="PF02915"/>
    </source>
</evidence>
<dbReference type="AlphaFoldDB" id="A0A7T0C1Q2"/>
<name>A0A7T0C1Q2_9BACT</name>
<dbReference type="GO" id="GO:0016491">
    <property type="term" value="F:oxidoreductase activity"/>
    <property type="evidence" value="ECO:0007669"/>
    <property type="project" value="InterPro"/>
</dbReference>
<dbReference type="SUPFAM" id="SSF47240">
    <property type="entry name" value="Ferritin-like"/>
    <property type="match status" value="1"/>
</dbReference>
<proteinExistence type="predicted"/>
<gene>
    <name evidence="2" type="ORF">G3M78_05815</name>
</gene>